<dbReference type="OrthoDB" id="2752332at2759"/>
<gene>
    <name evidence="1" type="ORF">L227DRAFT_654613</name>
</gene>
<evidence type="ECO:0008006" key="3">
    <source>
        <dbReference type="Google" id="ProtNLM"/>
    </source>
</evidence>
<sequence>MSETSSITAAESEKPRASRKRDVEFWFADGTIVLIIQETEFRVYRGLLEDRFPIFKDLLSLPQPAPAADALDGDDDDHCPVVHLCDSARDWRNVFRLYMPRRDISLFDQGPSRPSFEMLSACVRLGHKYDMTHMEHEALDYLKILFHPPLYRPTIRWPPQGFLPSSAIGVVNLARLTGEHSLLPVALFHCCRLDAEVTEGFAYSDGEREMLSAEDLGRCFVARSKLMQETYGKYTRSFMAASDPARPRKKPCRAANNACRSTAAGQKFFAVANSTADSFEHAYPFVHLEVDLPDDVKRTMFCDACWEVYRKCEEEEHKALWKRLPTIFGVDLLNISNPSSVDPRILNLTRHVRTLAGAIHPHGERQASACILDNPRHQTYLANGQRALLTMLAQMFSKSSVSPGLGSSGLVTLEPDKASRTRDKDFWFEDGTIILVAGNTEFRVYRGHLARRCDVFKDMLSFPQPASTAVCTRDGEDHWCPIIHVTDSARDWRHVLRLMLNAEEQGLFSKHRPDPSFEVVSACVRLGHKYQMTSIYEQAMRYLKLFFTDSLDTFRETPTFIPPAFQSKHAIGVVNLAHLTQEPTMLPVAMWMCCRLGANILDGFMYSDGERETLSSEDLRLCLNANAELLKFTILAILRTYAPLPPGCCKLEAGNDRCQEVFHQLSETAGQVAHITTMPNPVMLFDVSHVDAPGLCKGCSAAVRERREKRQRENWKQLPSMLGIAGDVPGW</sequence>
<accession>A0A5C2S616</accession>
<dbReference type="AlphaFoldDB" id="A0A5C2S616"/>
<dbReference type="InterPro" id="IPR011333">
    <property type="entry name" value="SKP1/BTB/POZ_sf"/>
</dbReference>
<proteinExistence type="predicted"/>
<keyword evidence="2" id="KW-1185">Reference proteome</keyword>
<name>A0A5C2S616_9APHY</name>
<reference evidence="1" key="1">
    <citation type="journal article" date="2018" name="Genome Biol. Evol.">
        <title>Genomics and development of Lentinus tigrinus, a white-rot wood-decaying mushroom with dimorphic fruiting bodies.</title>
        <authorList>
            <person name="Wu B."/>
            <person name="Xu Z."/>
            <person name="Knudson A."/>
            <person name="Carlson A."/>
            <person name="Chen N."/>
            <person name="Kovaka S."/>
            <person name="LaButti K."/>
            <person name="Lipzen A."/>
            <person name="Pennachio C."/>
            <person name="Riley R."/>
            <person name="Schakwitz W."/>
            <person name="Umezawa K."/>
            <person name="Ohm R.A."/>
            <person name="Grigoriev I.V."/>
            <person name="Nagy L.G."/>
            <person name="Gibbons J."/>
            <person name="Hibbett D."/>
        </authorList>
    </citation>
    <scope>NUCLEOTIDE SEQUENCE [LARGE SCALE GENOMIC DNA]</scope>
    <source>
        <strain evidence="1">ALCF2SS1-6</strain>
    </source>
</reference>
<dbReference type="Gene3D" id="3.30.710.10">
    <property type="entry name" value="Potassium Channel Kv1.1, Chain A"/>
    <property type="match status" value="1"/>
</dbReference>
<dbReference type="EMBL" id="ML122274">
    <property type="protein sequence ID" value="RPD58519.1"/>
    <property type="molecule type" value="Genomic_DNA"/>
</dbReference>
<protein>
    <recommendedName>
        <fullName evidence="3">BTB domain-containing protein</fullName>
    </recommendedName>
</protein>
<evidence type="ECO:0000313" key="2">
    <source>
        <dbReference type="Proteomes" id="UP000313359"/>
    </source>
</evidence>
<organism evidence="1 2">
    <name type="scientific">Lentinus tigrinus ALCF2SS1-6</name>
    <dbReference type="NCBI Taxonomy" id="1328759"/>
    <lineage>
        <taxon>Eukaryota</taxon>
        <taxon>Fungi</taxon>
        <taxon>Dikarya</taxon>
        <taxon>Basidiomycota</taxon>
        <taxon>Agaricomycotina</taxon>
        <taxon>Agaricomycetes</taxon>
        <taxon>Polyporales</taxon>
        <taxon>Polyporaceae</taxon>
        <taxon>Lentinus</taxon>
    </lineage>
</organism>
<dbReference type="Proteomes" id="UP000313359">
    <property type="component" value="Unassembled WGS sequence"/>
</dbReference>
<dbReference type="STRING" id="1328759.A0A5C2S616"/>
<evidence type="ECO:0000313" key="1">
    <source>
        <dbReference type="EMBL" id="RPD58519.1"/>
    </source>
</evidence>